<feature type="transmembrane region" description="Helical" evidence="1">
    <location>
        <begin position="71"/>
        <end position="90"/>
    </location>
</feature>
<keyword evidence="1" id="KW-0812">Transmembrane</keyword>
<organism evidence="2 3">
    <name type="scientific">Spongiactinospora gelatinilytica</name>
    <dbReference type="NCBI Taxonomy" id="2666298"/>
    <lineage>
        <taxon>Bacteria</taxon>
        <taxon>Bacillati</taxon>
        <taxon>Actinomycetota</taxon>
        <taxon>Actinomycetes</taxon>
        <taxon>Streptosporangiales</taxon>
        <taxon>Streptosporangiaceae</taxon>
        <taxon>Spongiactinospora</taxon>
    </lineage>
</organism>
<feature type="non-terminal residue" evidence="2">
    <location>
        <position position="1"/>
    </location>
</feature>
<sequence>QAAGVFDNVTVEGGTTGRWDSDSVGEMNHTDWEKHHNASGAVEKDGFITISGTGDIGPLGEEGTRTVESTLPGLPVVLIIVVVVAARHGARTSGAAASRRVILTRAVVVAGATFVTGLVAAGVVLPAGMASLAGNGIVVPTLPVPTGARVIVGLAAVLALCAVVAYALGVRLHRGWSATLAGVSLIALPFAVTAFPLLPDAVSDWLMRLTPAAGFAVKQTMAEYPQVTAHYAPSAGYLPLPGWAGLTVLCAYTVITMLIAIGPEQAERPDRPR</sequence>
<reference evidence="2 3" key="1">
    <citation type="submission" date="2018-01" db="EMBL/GenBank/DDBJ databases">
        <title>Draft genome sequence of Sphaerisporangium sp. 7K107.</title>
        <authorList>
            <person name="Sahin N."/>
            <person name="Saygin H."/>
            <person name="Ay H."/>
        </authorList>
    </citation>
    <scope>NUCLEOTIDE SEQUENCE [LARGE SCALE GENOMIC DNA]</scope>
    <source>
        <strain evidence="2 3">7K107</strain>
    </source>
</reference>
<comment type="caution">
    <text evidence="2">The sequence shown here is derived from an EMBL/GenBank/DDBJ whole genome shotgun (WGS) entry which is preliminary data.</text>
</comment>
<feature type="transmembrane region" description="Helical" evidence="1">
    <location>
        <begin position="102"/>
        <end position="127"/>
    </location>
</feature>
<keyword evidence="1" id="KW-0472">Membrane</keyword>
<dbReference type="EMBL" id="POUA01000115">
    <property type="protein sequence ID" value="PZG44888.1"/>
    <property type="molecule type" value="Genomic_DNA"/>
</dbReference>
<protein>
    <submittedName>
        <fullName evidence="2">Uncharacterized protein</fullName>
    </submittedName>
</protein>
<accession>A0A2W2H5Z5</accession>
<feature type="transmembrane region" description="Helical" evidence="1">
    <location>
        <begin position="180"/>
        <end position="198"/>
    </location>
</feature>
<feature type="transmembrane region" description="Helical" evidence="1">
    <location>
        <begin position="147"/>
        <end position="168"/>
    </location>
</feature>
<feature type="transmembrane region" description="Helical" evidence="1">
    <location>
        <begin position="243"/>
        <end position="263"/>
    </location>
</feature>
<dbReference type="Proteomes" id="UP000248544">
    <property type="component" value="Unassembled WGS sequence"/>
</dbReference>
<evidence type="ECO:0000313" key="3">
    <source>
        <dbReference type="Proteomes" id="UP000248544"/>
    </source>
</evidence>
<proteinExistence type="predicted"/>
<evidence type="ECO:0000313" key="2">
    <source>
        <dbReference type="EMBL" id="PZG44888.1"/>
    </source>
</evidence>
<keyword evidence="3" id="KW-1185">Reference proteome</keyword>
<gene>
    <name evidence="2" type="ORF">C1I98_16440</name>
</gene>
<name>A0A2W2H5Z5_9ACTN</name>
<keyword evidence="1" id="KW-1133">Transmembrane helix</keyword>
<dbReference type="AlphaFoldDB" id="A0A2W2H5Z5"/>
<evidence type="ECO:0000256" key="1">
    <source>
        <dbReference type="SAM" id="Phobius"/>
    </source>
</evidence>